<dbReference type="InterPro" id="IPR036396">
    <property type="entry name" value="Cyt_P450_sf"/>
</dbReference>
<sequence>MIPAAPSEAVRIVCEGGLEVDHQFLPQGTAVGTSLWALLHNEESFRDPWVFRPERWIVDEDNGVSAADVARAQAAFVPFSIGPVNCPGQKLARLILAITIAKAVFKLDVTVPDGSSLGAGADGLGWGMRDKNIFQVEDAMFSIRDGPTVQICNRKLD</sequence>
<comment type="similarity">
    <text evidence="1">Belongs to the cytochrome P450 family.</text>
</comment>
<dbReference type="OrthoDB" id="3542749at2759"/>
<dbReference type="PANTHER" id="PTHR24305">
    <property type="entry name" value="CYTOCHROME P450"/>
    <property type="match status" value="1"/>
</dbReference>
<name>A0A8T9C3Q3_9HELO</name>
<keyword evidence="3" id="KW-0560">Oxidoreductase</keyword>
<dbReference type="EMBL" id="QGMK01000723">
    <property type="protein sequence ID" value="TVY80268.1"/>
    <property type="molecule type" value="Genomic_DNA"/>
</dbReference>
<reference evidence="3 4" key="1">
    <citation type="submission" date="2018-05" db="EMBL/GenBank/DDBJ databases">
        <title>Genome sequencing and assembly of the regulated plant pathogen Lachnellula willkommii and related sister species for the development of diagnostic species identification markers.</title>
        <authorList>
            <person name="Giroux E."/>
            <person name="Bilodeau G."/>
        </authorList>
    </citation>
    <scope>NUCLEOTIDE SEQUENCE [LARGE SCALE GENOMIC DNA]</scope>
    <source>
        <strain evidence="3 4">CBS 268.59</strain>
    </source>
</reference>
<keyword evidence="2" id="KW-0479">Metal-binding</keyword>
<dbReference type="Pfam" id="PF00067">
    <property type="entry name" value="p450"/>
    <property type="match status" value="1"/>
</dbReference>
<dbReference type="Proteomes" id="UP000469558">
    <property type="component" value="Unassembled WGS sequence"/>
</dbReference>
<accession>A0A8T9C3Q3</accession>
<dbReference type="GO" id="GO:0016705">
    <property type="term" value="F:oxidoreductase activity, acting on paired donors, with incorporation or reduction of molecular oxygen"/>
    <property type="evidence" value="ECO:0007669"/>
    <property type="project" value="InterPro"/>
</dbReference>
<feature type="binding site" description="axial binding residue" evidence="2">
    <location>
        <position position="86"/>
    </location>
    <ligand>
        <name>heme</name>
        <dbReference type="ChEBI" id="CHEBI:30413"/>
    </ligand>
    <ligandPart>
        <name>Fe</name>
        <dbReference type="ChEBI" id="CHEBI:18248"/>
    </ligandPart>
</feature>
<proteinExistence type="inferred from homology"/>
<protein>
    <submittedName>
        <fullName evidence="3">Cytochrome P450 monooxygenase apf7</fullName>
    </submittedName>
</protein>
<comment type="cofactor">
    <cofactor evidence="2">
        <name>heme</name>
        <dbReference type="ChEBI" id="CHEBI:30413"/>
    </cofactor>
</comment>
<keyword evidence="3" id="KW-0503">Monooxygenase</keyword>
<dbReference type="Gene3D" id="1.10.630.10">
    <property type="entry name" value="Cytochrome P450"/>
    <property type="match status" value="1"/>
</dbReference>
<comment type="caution">
    <text evidence="3">The sequence shown here is derived from an EMBL/GenBank/DDBJ whole genome shotgun (WGS) entry which is preliminary data.</text>
</comment>
<dbReference type="PANTHER" id="PTHR24305:SF166">
    <property type="entry name" value="CYTOCHROME P450 12A4, MITOCHONDRIAL-RELATED"/>
    <property type="match status" value="1"/>
</dbReference>
<dbReference type="PRINTS" id="PR00463">
    <property type="entry name" value="EP450I"/>
</dbReference>
<keyword evidence="4" id="KW-1185">Reference proteome</keyword>
<dbReference type="InterPro" id="IPR050121">
    <property type="entry name" value="Cytochrome_P450_monoxygenase"/>
</dbReference>
<organism evidence="3 4">
    <name type="scientific">Lachnellula suecica</name>
    <dbReference type="NCBI Taxonomy" id="602035"/>
    <lineage>
        <taxon>Eukaryota</taxon>
        <taxon>Fungi</taxon>
        <taxon>Dikarya</taxon>
        <taxon>Ascomycota</taxon>
        <taxon>Pezizomycotina</taxon>
        <taxon>Leotiomycetes</taxon>
        <taxon>Helotiales</taxon>
        <taxon>Lachnaceae</taxon>
        <taxon>Lachnellula</taxon>
    </lineage>
</organism>
<dbReference type="InterPro" id="IPR001128">
    <property type="entry name" value="Cyt_P450"/>
</dbReference>
<keyword evidence="2" id="KW-0408">Iron</keyword>
<gene>
    <name evidence="3" type="primary">apf7_4</name>
    <name evidence="3" type="ORF">LSUE1_G006531</name>
</gene>
<evidence type="ECO:0000256" key="1">
    <source>
        <dbReference type="ARBA" id="ARBA00010617"/>
    </source>
</evidence>
<dbReference type="SUPFAM" id="SSF48264">
    <property type="entry name" value="Cytochrome P450"/>
    <property type="match status" value="1"/>
</dbReference>
<dbReference type="InterPro" id="IPR002401">
    <property type="entry name" value="Cyt_P450_E_grp-I"/>
</dbReference>
<dbReference type="AlphaFoldDB" id="A0A8T9C3Q3"/>
<evidence type="ECO:0000313" key="4">
    <source>
        <dbReference type="Proteomes" id="UP000469558"/>
    </source>
</evidence>
<evidence type="ECO:0000256" key="2">
    <source>
        <dbReference type="PIRSR" id="PIRSR602401-1"/>
    </source>
</evidence>
<evidence type="ECO:0000313" key="3">
    <source>
        <dbReference type="EMBL" id="TVY80268.1"/>
    </source>
</evidence>
<dbReference type="GO" id="GO:0020037">
    <property type="term" value="F:heme binding"/>
    <property type="evidence" value="ECO:0007669"/>
    <property type="project" value="InterPro"/>
</dbReference>
<dbReference type="GO" id="GO:0004497">
    <property type="term" value="F:monooxygenase activity"/>
    <property type="evidence" value="ECO:0007669"/>
    <property type="project" value="UniProtKB-KW"/>
</dbReference>
<keyword evidence="2" id="KW-0349">Heme</keyword>
<dbReference type="GO" id="GO:0005506">
    <property type="term" value="F:iron ion binding"/>
    <property type="evidence" value="ECO:0007669"/>
    <property type="project" value="InterPro"/>
</dbReference>